<evidence type="ECO:0000313" key="1">
    <source>
        <dbReference type="EMBL" id="MBS3847180.1"/>
    </source>
</evidence>
<gene>
    <name evidence="1" type="ORF">KD146_00590</name>
</gene>
<evidence type="ECO:0008006" key="3">
    <source>
        <dbReference type="Google" id="ProtNLM"/>
    </source>
</evidence>
<keyword evidence="2" id="KW-1185">Reference proteome</keyword>
<dbReference type="Gene3D" id="3.30.530.20">
    <property type="match status" value="1"/>
</dbReference>
<dbReference type="InterPro" id="IPR023393">
    <property type="entry name" value="START-like_dom_sf"/>
</dbReference>
<evidence type="ECO:0000313" key="2">
    <source>
        <dbReference type="Proteomes" id="UP000678281"/>
    </source>
</evidence>
<organism evidence="1 2">
    <name type="scientific">Devosia litorisediminis</name>
    <dbReference type="NCBI Taxonomy" id="2829817"/>
    <lineage>
        <taxon>Bacteria</taxon>
        <taxon>Pseudomonadati</taxon>
        <taxon>Pseudomonadota</taxon>
        <taxon>Alphaproteobacteria</taxon>
        <taxon>Hyphomicrobiales</taxon>
        <taxon>Devosiaceae</taxon>
        <taxon>Devosia</taxon>
    </lineage>
</organism>
<protein>
    <recommendedName>
        <fullName evidence="3">ATPase</fullName>
    </recommendedName>
</protein>
<dbReference type="EMBL" id="JAGXTP010000001">
    <property type="protein sequence ID" value="MBS3847180.1"/>
    <property type="molecule type" value="Genomic_DNA"/>
</dbReference>
<reference evidence="1" key="1">
    <citation type="submission" date="2021-04" db="EMBL/GenBank/DDBJ databases">
        <title>Devosia litorisediminis sp. nov., isolated from a sand dune.</title>
        <authorList>
            <person name="Park S."/>
            <person name="Yoon J.-H."/>
        </authorList>
    </citation>
    <scope>NUCLEOTIDE SEQUENCE</scope>
    <source>
        <strain evidence="1">BSSL-BM10</strain>
    </source>
</reference>
<dbReference type="Proteomes" id="UP000678281">
    <property type="component" value="Unassembled WGS sequence"/>
</dbReference>
<dbReference type="SUPFAM" id="SSF55961">
    <property type="entry name" value="Bet v1-like"/>
    <property type="match status" value="1"/>
</dbReference>
<accession>A0A942ICI0</accession>
<dbReference type="AlphaFoldDB" id="A0A942ICI0"/>
<sequence>MLKARTLTVLINRPIQDVYDFLVEPANLARWTLVGPGQAEPEEGPLVWSFDGPHGLVLVRFTPRNAFFVLDYSLQSGPHVWQSSSVRLIRNGNGCVLTHTSVQQPLVSDAVFASEEEWLYSDLLVLKTLMETK</sequence>
<name>A0A942ICI0_9HYPH</name>
<proteinExistence type="predicted"/>
<dbReference type="RefSeq" id="WP_212656830.1">
    <property type="nucleotide sequence ID" value="NZ_JAGXTP010000001.1"/>
</dbReference>
<comment type="caution">
    <text evidence="1">The sequence shown here is derived from an EMBL/GenBank/DDBJ whole genome shotgun (WGS) entry which is preliminary data.</text>
</comment>